<evidence type="ECO:0000313" key="2">
    <source>
        <dbReference type="Proteomes" id="UP000001369"/>
    </source>
</evidence>
<organism evidence="1 2">
    <name type="scientific">Sulfurihydrogenibium azorense (strain DSM 15241 / OCM 825 / Az-Fu1)</name>
    <dbReference type="NCBI Taxonomy" id="204536"/>
    <lineage>
        <taxon>Bacteria</taxon>
        <taxon>Pseudomonadati</taxon>
        <taxon>Aquificota</taxon>
        <taxon>Aquificia</taxon>
        <taxon>Aquificales</taxon>
        <taxon>Hydrogenothermaceae</taxon>
        <taxon>Sulfurihydrogenibium</taxon>
    </lineage>
</organism>
<evidence type="ECO:0008006" key="3">
    <source>
        <dbReference type="Google" id="ProtNLM"/>
    </source>
</evidence>
<dbReference type="AlphaFoldDB" id="C1DWP6"/>
<dbReference type="HOGENOM" id="CLU_100236_1_1_0"/>
<reference evidence="1 2" key="1">
    <citation type="journal article" date="2009" name="J. Bacteriol.">
        <title>Complete and draft genome sequences of six members of the Aquificales.</title>
        <authorList>
            <person name="Reysenbach A.L."/>
            <person name="Hamamura N."/>
            <person name="Podar M."/>
            <person name="Griffiths E."/>
            <person name="Ferreira S."/>
            <person name="Hochstein R."/>
            <person name="Heidelberg J."/>
            <person name="Johnson J."/>
            <person name="Mead D."/>
            <person name="Pohorille A."/>
            <person name="Sarmiento M."/>
            <person name="Schweighofer K."/>
            <person name="Seshadri R."/>
            <person name="Voytek M.A."/>
        </authorList>
    </citation>
    <scope>NUCLEOTIDE SEQUENCE [LARGE SCALE GENOMIC DNA]</scope>
    <source>
        <strain evidence="2">Az-Fu1 / DSM 15241 / OCM 825</strain>
    </source>
</reference>
<protein>
    <recommendedName>
        <fullName evidence="3">DUF177 domain-containing protein</fullName>
    </recommendedName>
</protein>
<accession>C1DWP6</accession>
<dbReference type="RefSeq" id="WP_012674580.1">
    <property type="nucleotide sequence ID" value="NC_012438.1"/>
</dbReference>
<sequence>MIIYLNLREELKREPFKEIELKIPLKDLDLPENYYIEDKEIDVKLHLLKDKDGYVITITLNTSINMSCDRCLTVFPQKFDFTESILFTKKLPKHQELSEEDLYSEYLEDEEKFNLNEFVREEIIVNTPMKVLCSEDCKGLCSYCGINKNEESCDCEIVMKRKESPFAKLQKLLK</sequence>
<dbReference type="EMBL" id="CP001229">
    <property type="protein sequence ID" value="ACN99262.1"/>
    <property type="molecule type" value="Genomic_DNA"/>
</dbReference>
<dbReference type="Proteomes" id="UP000001369">
    <property type="component" value="Chromosome"/>
</dbReference>
<proteinExistence type="predicted"/>
<dbReference type="Pfam" id="PF02620">
    <property type="entry name" value="YceD"/>
    <property type="match status" value="1"/>
</dbReference>
<dbReference type="STRING" id="204536.SULAZ_1569"/>
<gene>
    <name evidence="1" type="ordered locus">SULAZ_1569</name>
</gene>
<dbReference type="eggNOG" id="COG1399">
    <property type="taxonomic scope" value="Bacteria"/>
</dbReference>
<dbReference type="OrthoDB" id="9790372at2"/>
<evidence type="ECO:0000313" key="1">
    <source>
        <dbReference type="EMBL" id="ACN99262.1"/>
    </source>
</evidence>
<keyword evidence="2" id="KW-1185">Reference proteome</keyword>
<dbReference type="InterPro" id="IPR003772">
    <property type="entry name" value="YceD"/>
</dbReference>
<dbReference type="KEGG" id="saf:SULAZ_1569"/>
<name>C1DWP6_SULAA</name>